<evidence type="ECO:0000313" key="11">
    <source>
        <dbReference type="Proteomes" id="UP000219546"/>
    </source>
</evidence>
<protein>
    <recommendedName>
        <fullName evidence="8">Bcr/CflA family efflux transporter</fullName>
    </recommendedName>
</protein>
<feature type="transmembrane region" description="Helical" evidence="8">
    <location>
        <begin position="382"/>
        <end position="402"/>
    </location>
</feature>
<feature type="transmembrane region" description="Helical" evidence="8">
    <location>
        <begin position="255"/>
        <end position="274"/>
    </location>
</feature>
<evidence type="ECO:0000256" key="4">
    <source>
        <dbReference type="ARBA" id="ARBA00022475"/>
    </source>
</evidence>
<gene>
    <name evidence="10" type="ORF">SAMN05877753_104311</name>
</gene>
<evidence type="ECO:0000313" key="10">
    <source>
        <dbReference type="EMBL" id="SNX70742.1"/>
    </source>
</evidence>
<evidence type="ECO:0000256" key="7">
    <source>
        <dbReference type="ARBA" id="ARBA00023136"/>
    </source>
</evidence>
<dbReference type="AlphaFoldDB" id="A0A285CT95"/>
<organism evidence="10 11">
    <name type="scientific">Bacillus oleivorans</name>
    <dbReference type="NCBI Taxonomy" id="1448271"/>
    <lineage>
        <taxon>Bacteria</taxon>
        <taxon>Bacillati</taxon>
        <taxon>Bacillota</taxon>
        <taxon>Bacilli</taxon>
        <taxon>Bacillales</taxon>
        <taxon>Bacillaceae</taxon>
        <taxon>Bacillus</taxon>
    </lineage>
</organism>
<feature type="transmembrane region" description="Helical" evidence="8">
    <location>
        <begin position="47"/>
        <end position="64"/>
    </location>
</feature>
<dbReference type="Proteomes" id="UP000219546">
    <property type="component" value="Unassembled WGS sequence"/>
</dbReference>
<evidence type="ECO:0000256" key="2">
    <source>
        <dbReference type="ARBA" id="ARBA00006236"/>
    </source>
</evidence>
<dbReference type="NCBIfam" id="TIGR00710">
    <property type="entry name" value="efflux_Bcr_CflA"/>
    <property type="match status" value="1"/>
</dbReference>
<feature type="transmembrane region" description="Helical" evidence="8">
    <location>
        <begin position="206"/>
        <end position="225"/>
    </location>
</feature>
<dbReference type="InterPro" id="IPR004812">
    <property type="entry name" value="Efflux_drug-R_Bcr/CmlA"/>
</dbReference>
<feature type="transmembrane region" description="Helical" evidence="8">
    <location>
        <begin position="286"/>
        <end position="309"/>
    </location>
</feature>
<keyword evidence="7 8" id="KW-0472">Membrane</keyword>
<name>A0A285CT95_9BACI</name>
<dbReference type="SUPFAM" id="SSF103473">
    <property type="entry name" value="MFS general substrate transporter"/>
    <property type="match status" value="1"/>
</dbReference>
<dbReference type="InterPro" id="IPR020846">
    <property type="entry name" value="MFS_dom"/>
</dbReference>
<evidence type="ECO:0000256" key="3">
    <source>
        <dbReference type="ARBA" id="ARBA00022448"/>
    </source>
</evidence>
<keyword evidence="5 8" id="KW-0812">Transmembrane</keyword>
<comment type="similarity">
    <text evidence="2 8">Belongs to the major facilitator superfamily. Bcr/CmlA family.</text>
</comment>
<dbReference type="FunFam" id="1.20.1720.10:FF:000005">
    <property type="entry name" value="Bcr/CflA family efflux transporter"/>
    <property type="match status" value="1"/>
</dbReference>
<dbReference type="GO" id="GO:1990961">
    <property type="term" value="P:xenobiotic detoxification by transmembrane export across the plasma membrane"/>
    <property type="evidence" value="ECO:0007669"/>
    <property type="project" value="InterPro"/>
</dbReference>
<reference evidence="10 11" key="1">
    <citation type="submission" date="2017-08" db="EMBL/GenBank/DDBJ databases">
        <authorList>
            <person name="de Groot N.N."/>
        </authorList>
    </citation>
    <scope>NUCLEOTIDE SEQUENCE [LARGE SCALE GENOMIC DNA]</scope>
    <source>
        <strain evidence="10 11">JC228</strain>
    </source>
</reference>
<evidence type="ECO:0000256" key="1">
    <source>
        <dbReference type="ARBA" id="ARBA00004651"/>
    </source>
</evidence>
<comment type="subcellular location">
    <subcellularLocation>
        <location evidence="1 8">Cell membrane</location>
        <topology evidence="1 8">Multi-pass membrane protein</topology>
    </subcellularLocation>
</comment>
<dbReference type="InterPro" id="IPR011701">
    <property type="entry name" value="MFS"/>
</dbReference>
<feature type="transmembrane region" description="Helical" evidence="8">
    <location>
        <begin position="321"/>
        <end position="342"/>
    </location>
</feature>
<dbReference type="PANTHER" id="PTHR23502:SF132">
    <property type="entry name" value="POLYAMINE TRANSPORTER 2-RELATED"/>
    <property type="match status" value="1"/>
</dbReference>
<accession>A0A285CT95</accession>
<feature type="transmembrane region" description="Helical" evidence="8">
    <location>
        <begin position="84"/>
        <end position="103"/>
    </location>
</feature>
<dbReference type="CDD" id="cd17320">
    <property type="entry name" value="MFS_MdfA_MDR_like"/>
    <property type="match status" value="1"/>
</dbReference>
<dbReference type="InterPro" id="IPR036259">
    <property type="entry name" value="MFS_trans_sf"/>
</dbReference>
<dbReference type="GO" id="GO:0005886">
    <property type="term" value="C:plasma membrane"/>
    <property type="evidence" value="ECO:0007669"/>
    <property type="project" value="UniProtKB-SubCell"/>
</dbReference>
<keyword evidence="3 8" id="KW-0813">Transport</keyword>
<feature type="transmembrane region" description="Helical" evidence="8">
    <location>
        <begin position="348"/>
        <end position="370"/>
    </location>
</feature>
<dbReference type="GO" id="GO:0042910">
    <property type="term" value="F:xenobiotic transmembrane transporter activity"/>
    <property type="evidence" value="ECO:0007669"/>
    <property type="project" value="InterPro"/>
</dbReference>
<dbReference type="EMBL" id="OAOP01000004">
    <property type="protein sequence ID" value="SNX70742.1"/>
    <property type="molecule type" value="Genomic_DNA"/>
</dbReference>
<feature type="transmembrane region" description="Helical" evidence="8">
    <location>
        <begin position="115"/>
        <end position="134"/>
    </location>
</feature>
<keyword evidence="11" id="KW-1185">Reference proteome</keyword>
<feature type="transmembrane region" description="Helical" evidence="8">
    <location>
        <begin position="408"/>
        <end position="429"/>
    </location>
</feature>
<dbReference type="Gene3D" id="1.20.1720.10">
    <property type="entry name" value="Multidrug resistance protein D"/>
    <property type="match status" value="1"/>
</dbReference>
<feature type="transmembrane region" description="Helical" evidence="8">
    <location>
        <begin position="173"/>
        <end position="200"/>
    </location>
</feature>
<evidence type="ECO:0000259" key="9">
    <source>
        <dbReference type="PROSITE" id="PS50850"/>
    </source>
</evidence>
<dbReference type="PROSITE" id="PS50850">
    <property type="entry name" value="MFS"/>
    <property type="match status" value="1"/>
</dbReference>
<keyword evidence="6 8" id="KW-1133">Transmembrane helix</keyword>
<evidence type="ECO:0000256" key="6">
    <source>
        <dbReference type="ARBA" id="ARBA00022989"/>
    </source>
</evidence>
<sequence>MDRIFHVKKPDQMVYCENLSSSLAEQRVSKKGDLRYMLHNPTGKERLALAFLLSSLGILGPFNIDMYLPSFPDIAADLEASASLVQLSLTACLIGLAIGQLIVGPISDAHGRRKPLLISIFLFAISSLFCALAPNITMLVVGRFLQGFTASAGIVLSRAVVRDVFSGRELTKFFALLMVINATAPMIAPMTGGAILLLPFASWHTIFYFLCLLGLLIVINIAMRLKETLPPEKRIPSSIGHSVRTIGSLLQDRSFMGYALTVGFIHGGSFAYVAGTPFVYQGIYEVSPQVFSILFGINGLAIITGSFIIGRLSGNFDERSLLRTAVLIAVSATSILLIMTIITGPLAAIVIPIFIYMTSMGMIVTSAFTLAMKNQGHRAGSASAVLGLLPLSLGSAVAPLVGLDETTAVPMGAILFITSFLGTIAFFTLTREKQAKPVVSLKMEG</sequence>
<dbReference type="PANTHER" id="PTHR23502">
    <property type="entry name" value="MAJOR FACILITATOR SUPERFAMILY"/>
    <property type="match status" value="1"/>
</dbReference>
<feature type="domain" description="Major facilitator superfamily (MFS) profile" evidence="9">
    <location>
        <begin position="49"/>
        <end position="434"/>
    </location>
</feature>
<proteinExistence type="inferred from homology"/>
<feature type="transmembrane region" description="Helical" evidence="8">
    <location>
        <begin position="140"/>
        <end position="161"/>
    </location>
</feature>
<evidence type="ECO:0000256" key="5">
    <source>
        <dbReference type="ARBA" id="ARBA00022692"/>
    </source>
</evidence>
<dbReference type="Pfam" id="PF07690">
    <property type="entry name" value="MFS_1"/>
    <property type="match status" value="1"/>
</dbReference>
<evidence type="ECO:0000256" key="8">
    <source>
        <dbReference type="RuleBase" id="RU365088"/>
    </source>
</evidence>
<keyword evidence="4 8" id="KW-1003">Cell membrane</keyword>